<organism evidence="2 3">
    <name type="scientific">Hyaloperonospora arabidopsidis (strain Emoy2)</name>
    <name type="common">Downy mildew agent</name>
    <name type="synonym">Peronospora arabidopsidis</name>
    <dbReference type="NCBI Taxonomy" id="559515"/>
    <lineage>
        <taxon>Eukaryota</taxon>
        <taxon>Sar</taxon>
        <taxon>Stramenopiles</taxon>
        <taxon>Oomycota</taxon>
        <taxon>Peronosporomycetes</taxon>
        <taxon>Peronosporales</taxon>
        <taxon>Peronosporaceae</taxon>
        <taxon>Hyaloperonospora</taxon>
    </lineage>
</organism>
<evidence type="ECO:0000313" key="3">
    <source>
        <dbReference type="Proteomes" id="UP000011713"/>
    </source>
</evidence>
<evidence type="ECO:0008006" key="4">
    <source>
        <dbReference type="Google" id="ProtNLM"/>
    </source>
</evidence>
<dbReference type="Proteomes" id="UP000011713">
    <property type="component" value="Unassembled WGS sequence"/>
</dbReference>
<feature type="signal peptide" evidence="1">
    <location>
        <begin position="1"/>
        <end position="19"/>
    </location>
</feature>
<proteinExistence type="predicted"/>
<dbReference type="EnsemblProtists" id="HpaT802165">
    <property type="protein sequence ID" value="HpaP802165"/>
    <property type="gene ID" value="HpaG802165"/>
</dbReference>
<name>M4B7B3_HYAAE</name>
<dbReference type="EMBL" id="JH597778">
    <property type="status" value="NOT_ANNOTATED_CDS"/>
    <property type="molecule type" value="Genomic_DNA"/>
</dbReference>
<accession>M4B7B3</accession>
<dbReference type="HOGENOM" id="CLU_2502709_0_0_1"/>
<evidence type="ECO:0000313" key="2">
    <source>
        <dbReference type="EnsemblProtists" id="HpaP802165"/>
    </source>
</evidence>
<keyword evidence="1" id="KW-0732">Signal</keyword>
<feature type="chain" id="PRO_5004048648" description="RxLR effector candidate protein" evidence="1">
    <location>
        <begin position="20"/>
        <end position="86"/>
    </location>
</feature>
<dbReference type="VEuPathDB" id="FungiDB:HpaG802165"/>
<reference evidence="2" key="2">
    <citation type="submission" date="2015-06" db="UniProtKB">
        <authorList>
            <consortium name="EnsemblProtists"/>
        </authorList>
    </citation>
    <scope>IDENTIFICATION</scope>
    <source>
        <strain evidence="2">Emoy2</strain>
    </source>
</reference>
<evidence type="ECO:0000256" key="1">
    <source>
        <dbReference type="SAM" id="SignalP"/>
    </source>
</evidence>
<sequence>MWNVAVDLLVVLVRHDALAVSAFDYYGSQKCLAVAVLAQNCLMVARCIATEFLSTIIRMKTTIEIVTRLAQDLAGAALGDKTSLQG</sequence>
<protein>
    <recommendedName>
        <fullName evidence="4">RxLR effector candidate protein</fullName>
    </recommendedName>
</protein>
<dbReference type="InParanoid" id="M4B7B3"/>
<reference evidence="3" key="1">
    <citation type="journal article" date="2010" name="Science">
        <title>Signatures of adaptation to obligate biotrophy in the Hyaloperonospora arabidopsidis genome.</title>
        <authorList>
            <person name="Baxter L."/>
            <person name="Tripathy S."/>
            <person name="Ishaque N."/>
            <person name="Boot N."/>
            <person name="Cabral A."/>
            <person name="Kemen E."/>
            <person name="Thines M."/>
            <person name="Ah-Fong A."/>
            <person name="Anderson R."/>
            <person name="Badejoko W."/>
            <person name="Bittner-Eddy P."/>
            <person name="Boore J.L."/>
            <person name="Chibucos M.C."/>
            <person name="Coates M."/>
            <person name="Dehal P."/>
            <person name="Delehaunty K."/>
            <person name="Dong S."/>
            <person name="Downton P."/>
            <person name="Dumas B."/>
            <person name="Fabro G."/>
            <person name="Fronick C."/>
            <person name="Fuerstenberg S.I."/>
            <person name="Fulton L."/>
            <person name="Gaulin E."/>
            <person name="Govers F."/>
            <person name="Hughes L."/>
            <person name="Humphray S."/>
            <person name="Jiang R.H."/>
            <person name="Judelson H."/>
            <person name="Kamoun S."/>
            <person name="Kyung K."/>
            <person name="Meijer H."/>
            <person name="Minx P."/>
            <person name="Morris P."/>
            <person name="Nelson J."/>
            <person name="Phuntumart V."/>
            <person name="Qutob D."/>
            <person name="Rehmany A."/>
            <person name="Rougon-Cardoso A."/>
            <person name="Ryden P."/>
            <person name="Torto-Alalibo T."/>
            <person name="Studholme D."/>
            <person name="Wang Y."/>
            <person name="Win J."/>
            <person name="Wood J."/>
            <person name="Clifton S.W."/>
            <person name="Rogers J."/>
            <person name="Van den Ackerveken G."/>
            <person name="Jones J.D."/>
            <person name="McDowell J.M."/>
            <person name="Beynon J."/>
            <person name="Tyler B.M."/>
        </authorList>
    </citation>
    <scope>NUCLEOTIDE SEQUENCE [LARGE SCALE GENOMIC DNA]</scope>
    <source>
        <strain evidence="3">Emoy2</strain>
    </source>
</reference>
<dbReference type="AlphaFoldDB" id="M4B7B3"/>
<keyword evidence="3" id="KW-1185">Reference proteome</keyword>